<dbReference type="AlphaFoldDB" id="A0A8S9L3Q0"/>
<feature type="region of interest" description="Disordered" evidence="2">
    <location>
        <begin position="395"/>
        <end position="418"/>
    </location>
</feature>
<gene>
    <name evidence="3" type="ORF">F2Q68_00009786</name>
</gene>
<evidence type="ECO:0000313" key="3">
    <source>
        <dbReference type="EMBL" id="KAF2600762.1"/>
    </source>
</evidence>
<evidence type="ECO:0000256" key="2">
    <source>
        <dbReference type="SAM" id="MobiDB-lite"/>
    </source>
</evidence>
<organism evidence="3 4">
    <name type="scientific">Brassica cretica</name>
    <name type="common">Mustard</name>
    <dbReference type="NCBI Taxonomy" id="69181"/>
    <lineage>
        <taxon>Eukaryota</taxon>
        <taxon>Viridiplantae</taxon>
        <taxon>Streptophyta</taxon>
        <taxon>Embryophyta</taxon>
        <taxon>Tracheophyta</taxon>
        <taxon>Spermatophyta</taxon>
        <taxon>Magnoliopsida</taxon>
        <taxon>eudicotyledons</taxon>
        <taxon>Gunneridae</taxon>
        <taxon>Pentapetalae</taxon>
        <taxon>rosids</taxon>
        <taxon>malvids</taxon>
        <taxon>Brassicales</taxon>
        <taxon>Brassicaceae</taxon>
        <taxon>Brassiceae</taxon>
        <taxon>Brassica</taxon>
    </lineage>
</organism>
<feature type="coiled-coil region" evidence="1">
    <location>
        <begin position="172"/>
        <end position="199"/>
    </location>
</feature>
<accession>A0A8S9L3Q0</accession>
<feature type="compositionally biased region" description="Polar residues" evidence="2">
    <location>
        <begin position="85"/>
        <end position="94"/>
    </location>
</feature>
<comment type="caution">
    <text evidence="3">The sequence shown here is derived from an EMBL/GenBank/DDBJ whole genome shotgun (WGS) entry which is preliminary data.</text>
</comment>
<keyword evidence="1" id="KW-0175">Coiled coil</keyword>
<dbReference type="Proteomes" id="UP000712281">
    <property type="component" value="Unassembled WGS sequence"/>
</dbReference>
<protein>
    <submittedName>
        <fullName evidence="3">Uncharacterized protein</fullName>
    </submittedName>
</protein>
<feature type="region of interest" description="Disordered" evidence="2">
    <location>
        <begin position="68"/>
        <end position="94"/>
    </location>
</feature>
<sequence>MVQDVPRSILIFNRRGFSSVSIDDTGCASIDCVFFVSTSNGIIAACHCGAEYETEYSASIETHTATSIDRAQQKSNDGDVEESVDSNQGKWENNYFNPTMAAHNMHMEEYDKEYEEERAIEQRAILDEEDRHLHHSCWKKKLPSIDRNRSTSLDTQPHQPSHLRASTDIAYYRSIDTNVDATETEITQLEELLNMQRHDETDQKRAEAVWGRSHFSHPIDRAIPPSIARAIPPSIDINPSTLIDINHTTSIEIRPKPKPTISEKDTPDNQYLTPDEFGIFRDPDGYAKAIDGCTLHVSREDIADILQTANGTDDLFMQQHTITEHQQKVTKEFYDTAGGMDTSFKQRCWTQFWSVPKLAMIKGMGRDSSRPTTRIELEERVTEIAGIVQQEAEIAEPARRPRSRLAIKEGEETRKMER</sequence>
<evidence type="ECO:0000256" key="1">
    <source>
        <dbReference type="SAM" id="Coils"/>
    </source>
</evidence>
<reference evidence="3" key="1">
    <citation type="submission" date="2019-12" db="EMBL/GenBank/DDBJ databases">
        <title>Genome sequencing and annotation of Brassica cretica.</title>
        <authorList>
            <person name="Studholme D.J."/>
            <person name="Sarris P.F."/>
        </authorList>
    </citation>
    <scope>NUCLEOTIDE SEQUENCE</scope>
    <source>
        <strain evidence="3">PFS-001/15</strain>
        <tissue evidence="3">Leaf</tissue>
    </source>
</reference>
<evidence type="ECO:0000313" key="4">
    <source>
        <dbReference type="Proteomes" id="UP000712281"/>
    </source>
</evidence>
<feature type="compositionally biased region" description="Basic and acidic residues" evidence="2">
    <location>
        <begin position="406"/>
        <end position="418"/>
    </location>
</feature>
<name>A0A8S9L3Q0_BRACR</name>
<proteinExistence type="predicted"/>
<dbReference type="EMBL" id="QGKW02000717">
    <property type="protein sequence ID" value="KAF2600762.1"/>
    <property type="molecule type" value="Genomic_DNA"/>
</dbReference>